<comment type="caution">
    <text evidence="8">The sequence shown here is derived from an EMBL/GenBank/DDBJ whole genome shotgun (WGS) entry which is preliminary data.</text>
</comment>
<dbReference type="PANTHER" id="PTHR46577:SF1">
    <property type="entry name" value="HTH-TYPE TRANSCRIPTIONAL REGULATORY PROTEIN GABR"/>
    <property type="match status" value="1"/>
</dbReference>
<dbReference type="InterPro" id="IPR051446">
    <property type="entry name" value="HTH_trans_reg/aminotransferase"/>
</dbReference>
<protein>
    <submittedName>
        <fullName evidence="8">GntR family transcriptional regulator</fullName>
    </submittedName>
</protein>
<reference evidence="8 9" key="1">
    <citation type="submission" date="2018-08" db="EMBL/GenBank/DDBJ databases">
        <title>Bacillus chawlae sp. nov., Bacillus glennii sp. nov., and Bacillus saganii sp. nov. Isolated from the Vehicle Assembly Building at Kennedy Space Center where the Viking Spacecraft were Assembled.</title>
        <authorList>
            <person name="Seuylemezian A."/>
            <person name="Vaishampayan P."/>
        </authorList>
    </citation>
    <scope>NUCLEOTIDE SEQUENCE [LARGE SCALE GENOMIC DNA]</scope>
    <source>
        <strain evidence="8 9">V44-8</strain>
    </source>
</reference>
<dbReference type="PROSITE" id="PS50949">
    <property type="entry name" value="HTH_GNTR"/>
    <property type="match status" value="1"/>
</dbReference>
<dbReference type="GO" id="GO:0003677">
    <property type="term" value="F:DNA binding"/>
    <property type="evidence" value="ECO:0007669"/>
    <property type="project" value="UniProtKB-KW"/>
</dbReference>
<dbReference type="GO" id="GO:0003700">
    <property type="term" value="F:DNA-binding transcription factor activity"/>
    <property type="evidence" value="ECO:0007669"/>
    <property type="project" value="InterPro"/>
</dbReference>
<evidence type="ECO:0000256" key="4">
    <source>
        <dbReference type="ARBA" id="ARBA00023015"/>
    </source>
</evidence>
<evidence type="ECO:0000313" key="8">
    <source>
        <dbReference type="EMBL" id="RFU64103.1"/>
    </source>
</evidence>
<keyword evidence="9" id="KW-1185">Reference proteome</keyword>
<keyword evidence="2" id="KW-0808">Transferase</keyword>
<dbReference type="CDD" id="cd07377">
    <property type="entry name" value="WHTH_GntR"/>
    <property type="match status" value="1"/>
</dbReference>
<keyword evidence="4" id="KW-0805">Transcription regulation</keyword>
<dbReference type="OrthoDB" id="9801546at2"/>
<accession>A0A372LEC2</accession>
<keyword evidence="2" id="KW-0032">Aminotransferase</keyword>
<keyword evidence="3" id="KW-0663">Pyridoxal phosphate</keyword>
<dbReference type="GO" id="GO:0008483">
    <property type="term" value="F:transaminase activity"/>
    <property type="evidence" value="ECO:0007669"/>
    <property type="project" value="UniProtKB-KW"/>
</dbReference>
<sequence>MIEFFINLERNAIQPLFEQVYKEIRNRILSGDLQNGQKLPSVRRMAIDLGVGKNTILHAYELLLG</sequence>
<evidence type="ECO:0000313" key="9">
    <source>
        <dbReference type="Proteomes" id="UP000262939"/>
    </source>
</evidence>
<organism evidence="8 9">
    <name type="scientific">Peribacillus glennii</name>
    <dbReference type="NCBI Taxonomy" id="2303991"/>
    <lineage>
        <taxon>Bacteria</taxon>
        <taxon>Bacillati</taxon>
        <taxon>Bacillota</taxon>
        <taxon>Bacilli</taxon>
        <taxon>Bacillales</taxon>
        <taxon>Bacillaceae</taxon>
        <taxon>Peribacillus</taxon>
    </lineage>
</organism>
<dbReference type="InterPro" id="IPR036390">
    <property type="entry name" value="WH_DNA-bd_sf"/>
</dbReference>
<dbReference type="InterPro" id="IPR036388">
    <property type="entry name" value="WH-like_DNA-bd_sf"/>
</dbReference>
<dbReference type="SUPFAM" id="SSF46785">
    <property type="entry name" value="Winged helix' DNA-binding domain"/>
    <property type="match status" value="1"/>
</dbReference>
<dbReference type="InterPro" id="IPR000524">
    <property type="entry name" value="Tscrpt_reg_HTH_GntR"/>
</dbReference>
<name>A0A372LEC2_9BACI</name>
<dbReference type="PANTHER" id="PTHR46577">
    <property type="entry name" value="HTH-TYPE TRANSCRIPTIONAL REGULATORY PROTEIN GABR"/>
    <property type="match status" value="1"/>
</dbReference>
<evidence type="ECO:0000256" key="6">
    <source>
        <dbReference type="ARBA" id="ARBA00023163"/>
    </source>
</evidence>
<keyword evidence="5" id="KW-0238">DNA-binding</keyword>
<evidence type="ECO:0000256" key="5">
    <source>
        <dbReference type="ARBA" id="ARBA00023125"/>
    </source>
</evidence>
<comment type="cofactor">
    <cofactor evidence="1">
        <name>pyridoxal 5'-phosphate</name>
        <dbReference type="ChEBI" id="CHEBI:597326"/>
    </cofactor>
</comment>
<gene>
    <name evidence="8" type="ORF">D0466_09195</name>
</gene>
<evidence type="ECO:0000259" key="7">
    <source>
        <dbReference type="PROSITE" id="PS50949"/>
    </source>
</evidence>
<keyword evidence="6" id="KW-0804">Transcription</keyword>
<evidence type="ECO:0000256" key="2">
    <source>
        <dbReference type="ARBA" id="ARBA00022576"/>
    </source>
</evidence>
<evidence type="ECO:0000256" key="3">
    <source>
        <dbReference type="ARBA" id="ARBA00022898"/>
    </source>
</evidence>
<dbReference type="RefSeq" id="WP_117322286.1">
    <property type="nucleotide sequence ID" value="NZ_QVTD01000004.1"/>
</dbReference>
<evidence type="ECO:0000256" key="1">
    <source>
        <dbReference type="ARBA" id="ARBA00001933"/>
    </source>
</evidence>
<dbReference type="Proteomes" id="UP000262939">
    <property type="component" value="Unassembled WGS sequence"/>
</dbReference>
<feature type="domain" description="HTH gntR-type" evidence="7">
    <location>
        <begin position="14"/>
        <end position="65"/>
    </location>
</feature>
<dbReference type="EMBL" id="QVTD01000004">
    <property type="protein sequence ID" value="RFU64103.1"/>
    <property type="molecule type" value="Genomic_DNA"/>
</dbReference>
<dbReference type="Pfam" id="PF00392">
    <property type="entry name" value="GntR"/>
    <property type="match status" value="1"/>
</dbReference>
<dbReference type="Gene3D" id="1.10.10.10">
    <property type="entry name" value="Winged helix-like DNA-binding domain superfamily/Winged helix DNA-binding domain"/>
    <property type="match status" value="1"/>
</dbReference>
<dbReference type="AlphaFoldDB" id="A0A372LEC2"/>
<proteinExistence type="predicted"/>